<dbReference type="EMBL" id="JBFAQK010000016">
    <property type="protein sequence ID" value="MEV4682012.1"/>
    <property type="molecule type" value="Genomic_DNA"/>
</dbReference>
<dbReference type="RefSeq" id="WP_364593266.1">
    <property type="nucleotide sequence ID" value="NZ_JBFAQK010000016.1"/>
</dbReference>
<evidence type="ECO:0000256" key="1">
    <source>
        <dbReference type="SAM" id="SignalP"/>
    </source>
</evidence>
<dbReference type="Proteomes" id="UP001552521">
    <property type="component" value="Unassembled WGS sequence"/>
</dbReference>
<comment type="caution">
    <text evidence="2">The sequence shown here is derived from an EMBL/GenBank/DDBJ whole genome shotgun (WGS) entry which is preliminary data.</text>
</comment>
<dbReference type="Gene3D" id="2.130.10.10">
    <property type="entry name" value="YVTN repeat-like/Quinoprotein amine dehydrogenase"/>
    <property type="match status" value="1"/>
</dbReference>
<gene>
    <name evidence="2" type="ORF">AB0K36_14675</name>
</gene>
<dbReference type="InterPro" id="IPR006311">
    <property type="entry name" value="TAT_signal"/>
</dbReference>
<accession>A0ABV3HUK2</accession>
<dbReference type="PROSITE" id="PS51318">
    <property type="entry name" value="TAT"/>
    <property type="match status" value="1"/>
</dbReference>
<feature type="signal peptide" evidence="1">
    <location>
        <begin position="1"/>
        <end position="24"/>
    </location>
</feature>
<keyword evidence="1" id="KW-0732">Signal</keyword>
<protein>
    <submittedName>
        <fullName evidence="2">Superoxide dismutase</fullName>
    </submittedName>
</protein>
<keyword evidence="3" id="KW-1185">Reference proteome</keyword>
<evidence type="ECO:0000313" key="2">
    <source>
        <dbReference type="EMBL" id="MEV4682012.1"/>
    </source>
</evidence>
<reference evidence="2 3" key="1">
    <citation type="submission" date="2024-06" db="EMBL/GenBank/DDBJ databases">
        <title>The Natural Products Discovery Center: Release of the First 8490 Sequenced Strains for Exploring Actinobacteria Biosynthetic Diversity.</title>
        <authorList>
            <person name="Kalkreuter E."/>
            <person name="Kautsar S.A."/>
            <person name="Yang D."/>
            <person name="Bader C.D."/>
            <person name="Teijaro C.N."/>
            <person name="Fluegel L."/>
            <person name="Davis C.M."/>
            <person name="Simpson J.R."/>
            <person name="Lauterbach L."/>
            <person name="Steele A.D."/>
            <person name="Gui C."/>
            <person name="Meng S."/>
            <person name="Li G."/>
            <person name="Viehrig K."/>
            <person name="Ye F."/>
            <person name="Su P."/>
            <person name="Kiefer A.F."/>
            <person name="Nichols A."/>
            <person name="Cepeda A.J."/>
            <person name="Yan W."/>
            <person name="Fan B."/>
            <person name="Jiang Y."/>
            <person name="Adhikari A."/>
            <person name="Zheng C.-J."/>
            <person name="Schuster L."/>
            <person name="Cowan T.M."/>
            <person name="Smanski M.J."/>
            <person name="Chevrette M.G."/>
            <person name="De Carvalho L.P.S."/>
            <person name="Shen B."/>
        </authorList>
    </citation>
    <scope>NUCLEOTIDE SEQUENCE [LARGE SCALE GENOMIC DNA]</scope>
    <source>
        <strain evidence="2 3">NPDC049344</strain>
    </source>
</reference>
<sequence>MHSTLSRRRLLGLGAALGAGAALAGPASASAWAAPPPAAPRPGGSGAWPVRIELPTGFHPGGVAAGRLPYAYYGSLFGGEIYRADLATGRGEVISPDLGEGHSAAGIALDCRGRLFISGAYSGLARVMDVATGRDLASYRLGGEGTVVADVAVLADAAYVTDAFRPVLYRIPLGPRGELPPARQVESVPLSGDWVQGAPGEVTALGISPTPDGRALLVVHLLAGGALMRVDPGTGIARRIPLGGAALPSGNGIRLDGTTAYVAQRDAVEVLRLDAAGTRAVPVTRITDPDFDGPSAVAVHGDRLYVSNFGPTTPTHQTPYHSTAVPLVRRTHRSAHTHKETA</sequence>
<name>A0ABV3HUK2_9ACTN</name>
<dbReference type="InterPro" id="IPR015943">
    <property type="entry name" value="WD40/YVTN_repeat-like_dom_sf"/>
</dbReference>
<organism evidence="2 3">
    <name type="scientific">Streptomyces kurssanovii</name>
    <dbReference type="NCBI Taxonomy" id="67312"/>
    <lineage>
        <taxon>Bacteria</taxon>
        <taxon>Bacillati</taxon>
        <taxon>Actinomycetota</taxon>
        <taxon>Actinomycetes</taxon>
        <taxon>Kitasatosporales</taxon>
        <taxon>Streptomycetaceae</taxon>
        <taxon>Streptomyces</taxon>
    </lineage>
</organism>
<dbReference type="SUPFAM" id="SSF101898">
    <property type="entry name" value="NHL repeat"/>
    <property type="match status" value="1"/>
</dbReference>
<evidence type="ECO:0000313" key="3">
    <source>
        <dbReference type="Proteomes" id="UP001552521"/>
    </source>
</evidence>
<proteinExistence type="predicted"/>
<feature type="chain" id="PRO_5045728983" evidence="1">
    <location>
        <begin position="25"/>
        <end position="342"/>
    </location>
</feature>